<proteinExistence type="predicted"/>
<accession>A0A8X7B9T4</accession>
<keyword evidence="2" id="KW-1185">Reference proteome</keyword>
<gene>
    <name evidence="1" type="ORF">TNCV_1015301</name>
</gene>
<protein>
    <submittedName>
        <fullName evidence="1">Uncharacterized protein</fullName>
    </submittedName>
</protein>
<dbReference type="Proteomes" id="UP000887159">
    <property type="component" value="Unassembled WGS sequence"/>
</dbReference>
<dbReference type="AlphaFoldDB" id="A0A8X7B9T4"/>
<dbReference type="EMBL" id="BMAU01021369">
    <property type="protein sequence ID" value="GFY24481.1"/>
    <property type="molecule type" value="Genomic_DNA"/>
</dbReference>
<organism evidence="1 2">
    <name type="scientific">Trichonephila clavipes</name>
    <name type="common">Golden silk orbweaver</name>
    <name type="synonym">Nephila clavipes</name>
    <dbReference type="NCBI Taxonomy" id="2585209"/>
    <lineage>
        <taxon>Eukaryota</taxon>
        <taxon>Metazoa</taxon>
        <taxon>Ecdysozoa</taxon>
        <taxon>Arthropoda</taxon>
        <taxon>Chelicerata</taxon>
        <taxon>Arachnida</taxon>
        <taxon>Araneae</taxon>
        <taxon>Araneomorphae</taxon>
        <taxon>Entelegynae</taxon>
        <taxon>Araneoidea</taxon>
        <taxon>Nephilidae</taxon>
        <taxon>Trichonephila</taxon>
    </lineage>
</organism>
<evidence type="ECO:0000313" key="2">
    <source>
        <dbReference type="Proteomes" id="UP000887159"/>
    </source>
</evidence>
<comment type="caution">
    <text evidence="1">The sequence shown here is derived from an EMBL/GenBank/DDBJ whole genome shotgun (WGS) entry which is preliminary data.</text>
</comment>
<evidence type="ECO:0000313" key="1">
    <source>
        <dbReference type="EMBL" id="GFY24481.1"/>
    </source>
</evidence>
<reference evidence="1" key="1">
    <citation type="submission" date="2020-08" db="EMBL/GenBank/DDBJ databases">
        <title>Multicomponent nature underlies the extraordinary mechanical properties of spider dragline silk.</title>
        <authorList>
            <person name="Kono N."/>
            <person name="Nakamura H."/>
            <person name="Mori M."/>
            <person name="Yoshida Y."/>
            <person name="Ohtoshi R."/>
            <person name="Malay A.D."/>
            <person name="Moran D.A.P."/>
            <person name="Tomita M."/>
            <person name="Numata K."/>
            <person name="Arakawa K."/>
        </authorList>
    </citation>
    <scope>NUCLEOTIDE SEQUENCE</scope>
</reference>
<sequence length="84" mass="9672">MDIPIIIWISYLLGSLPDEISLLTHERRLARGSKLPKVSMQAAAERAVGFLECFGNVVKVFCQYLELPLYLLHVLRHFRYSDIP</sequence>
<name>A0A8X7B9T4_TRICX</name>